<proteinExistence type="predicted"/>
<reference evidence="2 3" key="1">
    <citation type="journal article" date="2022" name="Mar. Drugs">
        <title>Bioassay-Guided Fractionation Leads to the Detection of Cholic Acid Generated by the Rare Thalassomonas sp.</title>
        <authorList>
            <person name="Pheiffer F."/>
            <person name="Schneider Y.K."/>
            <person name="Hansen E.H."/>
            <person name="Andersen J.H."/>
            <person name="Isaksson J."/>
            <person name="Busche T."/>
            <person name="R C."/>
            <person name="Kalinowski J."/>
            <person name="Zyl L.V."/>
            <person name="Trindade M."/>
        </authorList>
    </citation>
    <scope>NUCLEOTIDE SEQUENCE [LARGE SCALE GENOMIC DNA]</scope>
    <source>
        <strain evidence="2 3">A5K-61T</strain>
    </source>
</reference>
<evidence type="ECO:0000256" key="1">
    <source>
        <dbReference type="SAM" id="Phobius"/>
    </source>
</evidence>
<protein>
    <submittedName>
        <fullName evidence="2">Uncharacterized protein</fullName>
    </submittedName>
</protein>
<evidence type="ECO:0000313" key="2">
    <source>
        <dbReference type="EMBL" id="WDE10238.1"/>
    </source>
</evidence>
<sequence length="160" mass="18153">MSTEETIVYGVIAGILTSFIIFFLLQVFNNIIAPWYKSFIYQGLDINGVWEEINEHEGAKDISKISLTQHAQQIKGFMTVVKYHNDTEETEIKNFKMKGFFRDGHVILTGENSNKKYRGHITYLLSITEGGNSLSGILSWVDSGSDKIESSETVLHRENV</sequence>
<dbReference type="Proteomes" id="UP001215231">
    <property type="component" value="Chromosome"/>
</dbReference>
<gene>
    <name evidence="2" type="ORF">H3N35_18400</name>
</gene>
<keyword evidence="1" id="KW-1133">Transmembrane helix</keyword>
<keyword evidence="1" id="KW-0812">Transmembrane</keyword>
<accession>A0ABY7VBF9</accession>
<dbReference type="EMBL" id="CP059693">
    <property type="protein sequence ID" value="WDE10238.1"/>
    <property type="molecule type" value="Genomic_DNA"/>
</dbReference>
<name>A0ABY7VBF9_9GAMM</name>
<feature type="transmembrane region" description="Helical" evidence="1">
    <location>
        <begin position="6"/>
        <end position="28"/>
    </location>
</feature>
<dbReference type="RefSeq" id="WP_274050261.1">
    <property type="nucleotide sequence ID" value="NZ_CP059693.1"/>
</dbReference>
<keyword evidence="3" id="KW-1185">Reference proteome</keyword>
<evidence type="ECO:0000313" key="3">
    <source>
        <dbReference type="Proteomes" id="UP001215231"/>
    </source>
</evidence>
<organism evidence="2 3">
    <name type="scientific">Thalassomonas haliotis</name>
    <dbReference type="NCBI Taxonomy" id="485448"/>
    <lineage>
        <taxon>Bacteria</taxon>
        <taxon>Pseudomonadati</taxon>
        <taxon>Pseudomonadota</taxon>
        <taxon>Gammaproteobacteria</taxon>
        <taxon>Alteromonadales</taxon>
        <taxon>Colwelliaceae</taxon>
        <taxon>Thalassomonas</taxon>
    </lineage>
</organism>
<keyword evidence="1" id="KW-0472">Membrane</keyword>